<protein>
    <recommendedName>
        <fullName evidence="2">CRAL-TRIO domain-containing protein</fullName>
    </recommendedName>
</protein>
<dbReference type="SUPFAM" id="SSF52087">
    <property type="entry name" value="CRAL/TRIO domain"/>
    <property type="match status" value="1"/>
</dbReference>
<evidence type="ECO:0000259" key="2">
    <source>
        <dbReference type="PROSITE" id="PS50191"/>
    </source>
</evidence>
<dbReference type="GO" id="GO:0005737">
    <property type="term" value="C:cytoplasm"/>
    <property type="evidence" value="ECO:0007669"/>
    <property type="project" value="TreeGrafter"/>
</dbReference>
<dbReference type="Proteomes" id="UP000198287">
    <property type="component" value="Unassembled WGS sequence"/>
</dbReference>
<dbReference type="InterPro" id="IPR036865">
    <property type="entry name" value="CRAL-TRIO_dom_sf"/>
</dbReference>
<dbReference type="CDD" id="cd00170">
    <property type="entry name" value="SEC14"/>
    <property type="match status" value="1"/>
</dbReference>
<comment type="caution">
    <text evidence="3">The sequence shown here is derived from an EMBL/GenBank/DDBJ whole genome shotgun (WGS) entry which is preliminary data.</text>
</comment>
<gene>
    <name evidence="3" type="ORF">Fcan01_06821</name>
</gene>
<dbReference type="Pfam" id="PF00650">
    <property type="entry name" value="CRAL_TRIO"/>
    <property type="match status" value="1"/>
</dbReference>
<proteinExistence type="predicted"/>
<dbReference type="AlphaFoldDB" id="A0A226EL40"/>
<keyword evidence="4" id="KW-1185">Reference proteome</keyword>
<name>A0A226EL40_FOLCA</name>
<feature type="domain" description="CRAL-TRIO" evidence="2">
    <location>
        <begin position="96"/>
        <end position="272"/>
    </location>
</feature>
<sequence length="311" mass="36248">MKVFIFMVVAVAVLVEESTSISLEEELTLTYDHKVKLDKFRDLVAHRLPHDYMKEDLHLIRWLRVNDFNIPAAEKMIMENVKWREDNNIDNILTEDWSEFDKEYKLSVEGCDKHGRPVISTTIGDWDMRKAVVTGRAERMMRYTDKLMEEGNILVRHLQKLGQNVTQFVEIFDMSNFNLINHGCAQCIAIYSYNFQSYEKHYPLSVHRAISVNTPGIFHTVMSVFRPLLSKQTRDIVSIYGRDKQEWQVALQKEITRENLSKQFGGLREEVADVNDLRKNPSLYKCHQFDGTITGLVDSNNNLKREVVKSG</sequence>
<evidence type="ECO:0000256" key="1">
    <source>
        <dbReference type="SAM" id="SignalP"/>
    </source>
</evidence>
<dbReference type="Gene3D" id="3.40.525.10">
    <property type="entry name" value="CRAL-TRIO lipid binding domain"/>
    <property type="match status" value="1"/>
</dbReference>
<dbReference type="OrthoDB" id="6682367at2759"/>
<evidence type="ECO:0000313" key="4">
    <source>
        <dbReference type="Proteomes" id="UP000198287"/>
    </source>
</evidence>
<dbReference type="SMART" id="SM00516">
    <property type="entry name" value="SEC14"/>
    <property type="match status" value="1"/>
</dbReference>
<dbReference type="PROSITE" id="PS50191">
    <property type="entry name" value="CRAL_TRIO"/>
    <property type="match status" value="1"/>
</dbReference>
<reference evidence="3 4" key="1">
    <citation type="submission" date="2015-12" db="EMBL/GenBank/DDBJ databases">
        <title>The genome of Folsomia candida.</title>
        <authorList>
            <person name="Faddeeva A."/>
            <person name="Derks M.F."/>
            <person name="Anvar Y."/>
            <person name="Smit S."/>
            <person name="Van Straalen N."/>
            <person name="Roelofs D."/>
        </authorList>
    </citation>
    <scope>NUCLEOTIDE SEQUENCE [LARGE SCALE GENOMIC DNA]</scope>
    <source>
        <strain evidence="3 4">VU population</strain>
        <tissue evidence="3">Whole body</tissue>
    </source>
</reference>
<dbReference type="PANTHER" id="PTHR23324">
    <property type="entry name" value="SEC14 RELATED PROTEIN"/>
    <property type="match status" value="1"/>
</dbReference>
<dbReference type="EMBL" id="LNIX01000003">
    <property type="protein sequence ID" value="OXA58415.1"/>
    <property type="molecule type" value="Genomic_DNA"/>
</dbReference>
<dbReference type="InterPro" id="IPR001251">
    <property type="entry name" value="CRAL-TRIO_dom"/>
</dbReference>
<dbReference type="OMA" id="CAQCIAI"/>
<feature type="signal peptide" evidence="1">
    <location>
        <begin position="1"/>
        <end position="20"/>
    </location>
</feature>
<dbReference type="InterPro" id="IPR036273">
    <property type="entry name" value="CRAL/TRIO_N_dom_sf"/>
</dbReference>
<dbReference type="InterPro" id="IPR051064">
    <property type="entry name" value="SEC14/CRAL-TRIO_domain"/>
</dbReference>
<organism evidence="3 4">
    <name type="scientific">Folsomia candida</name>
    <name type="common">Springtail</name>
    <dbReference type="NCBI Taxonomy" id="158441"/>
    <lineage>
        <taxon>Eukaryota</taxon>
        <taxon>Metazoa</taxon>
        <taxon>Ecdysozoa</taxon>
        <taxon>Arthropoda</taxon>
        <taxon>Hexapoda</taxon>
        <taxon>Collembola</taxon>
        <taxon>Entomobryomorpha</taxon>
        <taxon>Isotomoidea</taxon>
        <taxon>Isotomidae</taxon>
        <taxon>Proisotominae</taxon>
        <taxon>Folsomia</taxon>
    </lineage>
</organism>
<dbReference type="PANTHER" id="PTHR23324:SF83">
    <property type="entry name" value="SEC14-LIKE PROTEIN 2"/>
    <property type="match status" value="1"/>
</dbReference>
<keyword evidence="1" id="KW-0732">Signal</keyword>
<evidence type="ECO:0000313" key="3">
    <source>
        <dbReference type="EMBL" id="OXA58415.1"/>
    </source>
</evidence>
<feature type="chain" id="PRO_5013393565" description="CRAL-TRIO domain-containing protein" evidence="1">
    <location>
        <begin position="21"/>
        <end position="311"/>
    </location>
</feature>
<dbReference type="SUPFAM" id="SSF46938">
    <property type="entry name" value="CRAL/TRIO N-terminal domain"/>
    <property type="match status" value="1"/>
</dbReference>
<accession>A0A226EL40</accession>